<dbReference type="GO" id="GO:0008270">
    <property type="term" value="F:zinc ion binding"/>
    <property type="evidence" value="ECO:0007669"/>
    <property type="project" value="UniProtKB-KW"/>
</dbReference>
<sequence>MANQKEQIRMYGSPEEFEASVKKFGSFPLRHKMLGKPWQSVRQNIPRKYHNEKGELFYSKQEYLYHLQESTKMFSRDGMPADLEKFMKNHEERLGGCYEFVKYDDAFEDIRKLFEHSKDLQELNIPPGTDVTWTYGPFVVSEYVKPNYLENFKKVIKEYPHIFLPNKEHRSEKTTVAIRVFKDDGEEFMMESEVFNAVNLRNSDGKKKLKSKDRNGIINTISRHDFNRNYAIENVQYIPTLIFCAPHAAVPIVTPTAEFCILASDALIEIIRRPISGLKIFQKIKKDSWIMVQLWIKKLLESGFDAERNLYFMNYELLRKLKSETDQNWKSFDKTPAKAVREVTENGFTQEDLGKELKTLGLTNIFPEITQSVEIIYSELCEVEKGRVLRTSEMFAALEKCQMVCLFKRFPMIMKFLHNQKACRRHTYAPCQQCEESKKTASETKLVKEEEVTPDENKKVNSPENTEPVEEVEKKMHLDGNEEEVHSSEDKDSSLDKEIEPTVDQKEEESGQEKKNEGQVKEAIRPDEAQKSENAEDTVEKLAEMFLSESGKKNVIIENLTEEIKMLKAELAKKEEALIFNKSGEKMEEAEKRDLMKQLDDQKEEMNQMKLIIANSTDESKMLRAELEGKKEAARKLEQENQIFEKEFIEIQSQLLVLTKQLGEQKEEMIQMNVTTENLVEKCQLLNADLVKKEKELASNKEIREAAEMLEEKNKKIEKELTEKKNRVAALTKELEDQKKQMSHINLSASKSNEENKKLQERIKRKEAMEIQMKKENTEKMKKLREKVASLQKSESEQIEIAMRQNSRIVNRQRDMEKNQEMEESMRSILGQCEEQAKAIRRHLDRFCPEECLICIEEMETSQETLKCEVCKKKVHLKCASEWHKEKRSCPNCRSPQLNPQEFPSLRG</sequence>
<proteinExistence type="predicted"/>
<evidence type="ECO:0000256" key="1">
    <source>
        <dbReference type="ARBA" id="ARBA00022771"/>
    </source>
</evidence>
<keyword evidence="4" id="KW-0175">Coiled coil</keyword>
<evidence type="ECO:0000313" key="7">
    <source>
        <dbReference type="Proteomes" id="UP000095282"/>
    </source>
</evidence>
<reference evidence="8" key="1">
    <citation type="submission" date="2016-11" db="UniProtKB">
        <authorList>
            <consortium name="WormBaseParasite"/>
        </authorList>
    </citation>
    <scope>IDENTIFICATION</scope>
</reference>
<feature type="region of interest" description="Disordered" evidence="5">
    <location>
        <begin position="439"/>
        <end position="537"/>
    </location>
</feature>
<feature type="compositionally biased region" description="Polar residues" evidence="5">
    <location>
        <begin position="892"/>
        <end position="902"/>
    </location>
</feature>
<feature type="region of interest" description="Disordered" evidence="5">
    <location>
        <begin position="885"/>
        <end position="908"/>
    </location>
</feature>
<dbReference type="AlphaFoldDB" id="A0A1I7UP49"/>
<feature type="coiled-coil region" evidence="4">
    <location>
        <begin position="557"/>
        <end position="794"/>
    </location>
</feature>
<dbReference type="Proteomes" id="UP000095282">
    <property type="component" value="Unplaced"/>
</dbReference>
<evidence type="ECO:0000256" key="2">
    <source>
        <dbReference type="ARBA" id="ARBA00022833"/>
    </source>
</evidence>
<dbReference type="CDD" id="cd16448">
    <property type="entry name" value="RING-H2"/>
    <property type="match status" value="1"/>
</dbReference>
<organism evidence="7 8">
    <name type="scientific">Caenorhabditis tropicalis</name>
    <dbReference type="NCBI Taxonomy" id="1561998"/>
    <lineage>
        <taxon>Eukaryota</taxon>
        <taxon>Metazoa</taxon>
        <taxon>Ecdysozoa</taxon>
        <taxon>Nematoda</taxon>
        <taxon>Chromadorea</taxon>
        <taxon>Rhabditida</taxon>
        <taxon>Rhabditina</taxon>
        <taxon>Rhabditomorpha</taxon>
        <taxon>Rhabditoidea</taxon>
        <taxon>Rhabditidae</taxon>
        <taxon>Peloderinae</taxon>
        <taxon>Caenorhabditis</taxon>
    </lineage>
</organism>
<dbReference type="PANTHER" id="PTHR21447:SF13">
    <property type="entry name" value="RING-TYPE DOMAIN-CONTAINING PROTEIN"/>
    <property type="match status" value="1"/>
</dbReference>
<dbReference type="GO" id="GO:0045121">
    <property type="term" value="C:membrane raft"/>
    <property type="evidence" value="ECO:0007669"/>
    <property type="project" value="TreeGrafter"/>
</dbReference>
<keyword evidence="7" id="KW-1185">Reference proteome</keyword>
<evidence type="ECO:0000313" key="8">
    <source>
        <dbReference type="WBParaSite" id="Csp11.Scaffold630.g17935.t2"/>
    </source>
</evidence>
<feature type="domain" description="RING-type" evidence="6">
    <location>
        <begin position="852"/>
        <end position="894"/>
    </location>
</feature>
<accession>A0A1I7UP49</accession>
<feature type="compositionally biased region" description="Basic and acidic residues" evidence="5">
    <location>
        <begin position="439"/>
        <end position="461"/>
    </location>
</feature>
<dbReference type="Gene3D" id="3.30.40.10">
    <property type="entry name" value="Zinc/RING finger domain, C3HC4 (zinc finger)"/>
    <property type="match status" value="1"/>
</dbReference>
<dbReference type="PANTHER" id="PTHR21447">
    <property type="entry name" value="RING-TYPE DOMAIN-CONTAINING PROTEIN-RELATED"/>
    <property type="match status" value="1"/>
</dbReference>
<keyword evidence="2" id="KW-0862">Zinc</keyword>
<dbReference type="SUPFAM" id="SSF57850">
    <property type="entry name" value="RING/U-box"/>
    <property type="match status" value="1"/>
</dbReference>
<evidence type="ECO:0000256" key="5">
    <source>
        <dbReference type="SAM" id="MobiDB-lite"/>
    </source>
</evidence>
<dbReference type="Pfam" id="PF13639">
    <property type="entry name" value="zf-RING_2"/>
    <property type="match status" value="1"/>
</dbReference>
<evidence type="ECO:0000256" key="4">
    <source>
        <dbReference type="SAM" id="Coils"/>
    </source>
</evidence>
<feature type="compositionally biased region" description="Basic and acidic residues" evidence="5">
    <location>
        <begin position="471"/>
        <end position="537"/>
    </location>
</feature>
<keyword evidence="1 3" id="KW-0863">Zinc-finger</keyword>
<protein>
    <submittedName>
        <fullName evidence="8">RING-type domain-containing protein</fullName>
    </submittedName>
</protein>
<dbReference type="InterPro" id="IPR013083">
    <property type="entry name" value="Znf_RING/FYVE/PHD"/>
</dbReference>
<name>A0A1I7UP49_9PELO</name>
<evidence type="ECO:0000259" key="6">
    <source>
        <dbReference type="PROSITE" id="PS50089"/>
    </source>
</evidence>
<dbReference type="WBParaSite" id="Csp11.Scaffold630.g17935.t2">
    <property type="protein sequence ID" value="Csp11.Scaffold630.g17935.t2"/>
    <property type="gene ID" value="Csp11.Scaffold630.g17935"/>
</dbReference>
<dbReference type="PROSITE" id="PS50089">
    <property type="entry name" value="ZF_RING_2"/>
    <property type="match status" value="1"/>
</dbReference>
<dbReference type="STRING" id="1561998.A0A1I7UP49"/>
<keyword evidence="1 3" id="KW-0479">Metal-binding</keyword>
<dbReference type="eggNOG" id="ENOG502TJJA">
    <property type="taxonomic scope" value="Eukaryota"/>
</dbReference>
<dbReference type="GO" id="GO:0045087">
    <property type="term" value="P:innate immune response"/>
    <property type="evidence" value="ECO:0007669"/>
    <property type="project" value="TreeGrafter"/>
</dbReference>
<dbReference type="InterPro" id="IPR001841">
    <property type="entry name" value="Znf_RING"/>
</dbReference>
<evidence type="ECO:0000256" key="3">
    <source>
        <dbReference type="PROSITE-ProRule" id="PRU00175"/>
    </source>
</evidence>